<evidence type="ECO:0000256" key="9">
    <source>
        <dbReference type="SAM" id="MobiDB-lite"/>
    </source>
</evidence>
<feature type="transmembrane region" description="Helical" evidence="10">
    <location>
        <begin position="6"/>
        <end position="25"/>
    </location>
</feature>
<dbReference type="Proteomes" id="UP000033423">
    <property type="component" value="Unassembled WGS sequence"/>
</dbReference>
<dbReference type="PANTHER" id="PTHR33162:SF1">
    <property type="entry name" value="SEC-INDEPENDENT PROTEIN TRANSLOCASE PROTEIN TATA, CHLOROPLASTIC"/>
    <property type="match status" value="1"/>
</dbReference>
<dbReference type="Gene3D" id="1.20.5.3310">
    <property type="match status" value="1"/>
</dbReference>
<feature type="compositionally biased region" description="Polar residues" evidence="9">
    <location>
        <begin position="93"/>
        <end position="106"/>
    </location>
</feature>
<organism evidence="11 12">
    <name type="scientific">Candidatus Magnetobacterium bavaricum</name>
    <dbReference type="NCBI Taxonomy" id="29290"/>
    <lineage>
        <taxon>Bacteria</taxon>
        <taxon>Pseudomonadati</taxon>
        <taxon>Nitrospirota</taxon>
        <taxon>Thermodesulfovibrionia</taxon>
        <taxon>Thermodesulfovibrionales</taxon>
        <taxon>Candidatus Magnetobacteriaceae</taxon>
        <taxon>Candidatus Magnetobacterium</taxon>
    </lineage>
</organism>
<evidence type="ECO:0000256" key="4">
    <source>
        <dbReference type="ARBA" id="ARBA00022692"/>
    </source>
</evidence>
<evidence type="ECO:0000256" key="3">
    <source>
        <dbReference type="ARBA" id="ARBA00022475"/>
    </source>
</evidence>
<feature type="region of interest" description="Disordered" evidence="9">
    <location>
        <begin position="76"/>
        <end position="106"/>
    </location>
</feature>
<gene>
    <name evidence="11" type="ORF">MBAV_005114</name>
</gene>
<keyword evidence="2" id="KW-0813">Transport</keyword>
<dbReference type="GO" id="GO:0016020">
    <property type="term" value="C:membrane"/>
    <property type="evidence" value="ECO:0007669"/>
    <property type="project" value="UniProtKB-SubCell"/>
</dbReference>
<dbReference type="InterPro" id="IPR003369">
    <property type="entry name" value="TatA/B/E"/>
</dbReference>
<protein>
    <submittedName>
        <fullName evidence="11">Twin-arginine translocation subgoup</fullName>
    </submittedName>
</protein>
<keyword evidence="6 10" id="KW-1133">Transmembrane helix</keyword>
<keyword evidence="4 10" id="KW-0812">Transmembrane</keyword>
<dbReference type="PRINTS" id="PR01506">
    <property type="entry name" value="TATBPROTEIN"/>
</dbReference>
<keyword evidence="5" id="KW-0653">Protein transport</keyword>
<name>A0A0F3GPS7_9BACT</name>
<keyword evidence="8 10" id="KW-0472">Membrane</keyword>
<dbReference type="InterPro" id="IPR018448">
    <property type="entry name" value="TatB"/>
</dbReference>
<evidence type="ECO:0000256" key="1">
    <source>
        <dbReference type="ARBA" id="ARBA00004167"/>
    </source>
</evidence>
<accession>A0A0F3GPS7</accession>
<evidence type="ECO:0000313" key="11">
    <source>
        <dbReference type="EMBL" id="KJU82693.1"/>
    </source>
</evidence>
<evidence type="ECO:0000256" key="2">
    <source>
        <dbReference type="ARBA" id="ARBA00022448"/>
    </source>
</evidence>
<evidence type="ECO:0000313" key="12">
    <source>
        <dbReference type="Proteomes" id="UP000033423"/>
    </source>
</evidence>
<keyword evidence="3" id="KW-1003">Cell membrane</keyword>
<reference evidence="11 12" key="1">
    <citation type="submission" date="2015-02" db="EMBL/GenBank/DDBJ databases">
        <title>Single-cell genomics of uncultivated deep-branching MTB reveals a conserved set of magnetosome genes.</title>
        <authorList>
            <person name="Kolinko S."/>
            <person name="Richter M."/>
            <person name="Glockner F.O."/>
            <person name="Brachmann A."/>
            <person name="Schuler D."/>
        </authorList>
    </citation>
    <scope>NUCLEOTIDE SEQUENCE [LARGE SCALE GENOMIC DNA]</scope>
    <source>
        <strain evidence="11">TM-1</strain>
    </source>
</reference>
<dbReference type="GO" id="GO:0008320">
    <property type="term" value="F:protein transmembrane transporter activity"/>
    <property type="evidence" value="ECO:0007669"/>
    <property type="project" value="InterPro"/>
</dbReference>
<comment type="caution">
    <text evidence="11">The sequence shown here is derived from an EMBL/GenBank/DDBJ whole genome shotgun (WGS) entry which is preliminary data.</text>
</comment>
<sequence length="106" mass="12011">MFDLGMQEIIMIFVVALLVFGPKNLPDLARKVGKVLGQIKRVMFDVRNQVNAAMYAEDNNPLSEELNSLKRELHDIRLKANEPPTTPPEPSKLQEQPQQNGEIKKS</sequence>
<dbReference type="NCBIfam" id="TIGR01410">
    <property type="entry name" value="tatB"/>
    <property type="match status" value="1"/>
</dbReference>
<comment type="subcellular location">
    <subcellularLocation>
        <location evidence="1">Membrane</location>
        <topology evidence="1">Single-pass membrane protein</topology>
    </subcellularLocation>
</comment>
<dbReference type="AlphaFoldDB" id="A0A0F3GPS7"/>
<dbReference type="Pfam" id="PF02416">
    <property type="entry name" value="TatA_B_E"/>
    <property type="match status" value="1"/>
</dbReference>
<keyword evidence="12" id="KW-1185">Reference proteome</keyword>
<dbReference type="PANTHER" id="PTHR33162">
    <property type="entry name" value="SEC-INDEPENDENT PROTEIN TRANSLOCASE PROTEIN TATA, CHLOROPLASTIC"/>
    <property type="match status" value="1"/>
</dbReference>
<keyword evidence="7" id="KW-0811">Translocation</keyword>
<proteinExistence type="predicted"/>
<evidence type="ECO:0000256" key="10">
    <source>
        <dbReference type="SAM" id="Phobius"/>
    </source>
</evidence>
<evidence type="ECO:0000256" key="5">
    <source>
        <dbReference type="ARBA" id="ARBA00022927"/>
    </source>
</evidence>
<dbReference type="GO" id="GO:0043953">
    <property type="term" value="P:protein transport by the Tat complex"/>
    <property type="evidence" value="ECO:0007669"/>
    <property type="project" value="InterPro"/>
</dbReference>
<evidence type="ECO:0000256" key="8">
    <source>
        <dbReference type="ARBA" id="ARBA00023136"/>
    </source>
</evidence>
<evidence type="ECO:0000256" key="7">
    <source>
        <dbReference type="ARBA" id="ARBA00023010"/>
    </source>
</evidence>
<dbReference type="EMBL" id="LACI01002205">
    <property type="protein sequence ID" value="KJU82693.1"/>
    <property type="molecule type" value="Genomic_DNA"/>
</dbReference>
<evidence type="ECO:0000256" key="6">
    <source>
        <dbReference type="ARBA" id="ARBA00022989"/>
    </source>
</evidence>